<reference evidence="1 2" key="1">
    <citation type="submission" date="2015-03" db="EMBL/GenBank/DDBJ databases">
        <authorList>
            <person name="Xie B.-B."/>
            <person name="Rong J.-C."/>
            <person name="Qin Q.-L."/>
            <person name="Zhang Y.-Z."/>
        </authorList>
    </citation>
    <scope>NUCLEOTIDE SEQUENCE [LARGE SCALE GENOMIC DNA]</scope>
    <source>
        <strain evidence="1 2">KMM 661</strain>
    </source>
</reference>
<dbReference type="AlphaFoldDB" id="A0AAC9UF84"/>
<dbReference type="EMBL" id="CP011036">
    <property type="protein sequence ID" value="ASM52588.1"/>
    <property type="molecule type" value="Genomic_DNA"/>
</dbReference>
<dbReference type="KEGG" id="png:PNIG_a6001"/>
<organism evidence="1 2">
    <name type="scientific">Pseudoalteromonas nigrifaciens</name>
    <dbReference type="NCBI Taxonomy" id="28109"/>
    <lineage>
        <taxon>Bacteria</taxon>
        <taxon>Pseudomonadati</taxon>
        <taxon>Pseudomonadota</taxon>
        <taxon>Gammaproteobacteria</taxon>
        <taxon>Alteromonadales</taxon>
        <taxon>Pseudoalteromonadaceae</taxon>
        <taxon>Pseudoalteromonas</taxon>
    </lineage>
</organism>
<evidence type="ECO:0000313" key="2">
    <source>
        <dbReference type="Proteomes" id="UP000198329"/>
    </source>
</evidence>
<protein>
    <submittedName>
        <fullName evidence="1">Uncharacterized protein</fullName>
    </submittedName>
</protein>
<sequence length="30" mass="3526">MGKLILRYKKYETIFYIGEPLEYASSRAQG</sequence>
<accession>A0AAC9UF84</accession>
<proteinExistence type="predicted"/>
<dbReference type="Proteomes" id="UP000198329">
    <property type="component" value="Chromosome I"/>
</dbReference>
<evidence type="ECO:0000313" key="1">
    <source>
        <dbReference type="EMBL" id="ASM52588.1"/>
    </source>
</evidence>
<gene>
    <name evidence="1" type="ORF">PNIG_a6001</name>
</gene>
<name>A0AAC9UF84_9GAMM</name>
<keyword evidence="2" id="KW-1185">Reference proteome</keyword>